<reference evidence="2 3" key="1">
    <citation type="submission" date="2016-07" db="EMBL/GenBank/DDBJ databases">
        <title>Pervasive Adenine N6-methylation of Active Genes in Fungi.</title>
        <authorList>
            <consortium name="DOE Joint Genome Institute"/>
            <person name="Mondo S.J."/>
            <person name="Dannebaum R.O."/>
            <person name="Kuo R.C."/>
            <person name="Labutti K."/>
            <person name="Haridas S."/>
            <person name="Kuo A."/>
            <person name="Salamov A."/>
            <person name="Ahrendt S.R."/>
            <person name="Lipzen A."/>
            <person name="Sullivan W."/>
            <person name="Andreopoulos W.B."/>
            <person name="Clum A."/>
            <person name="Lindquist E."/>
            <person name="Daum C."/>
            <person name="Ramamoorthy G.K."/>
            <person name="Gryganskyi A."/>
            <person name="Culley D."/>
            <person name="Magnuson J.K."/>
            <person name="James T.Y."/>
            <person name="O'Malley M.A."/>
            <person name="Stajich J.E."/>
            <person name="Spatafora J.W."/>
            <person name="Visel A."/>
            <person name="Grigoriev I.V."/>
        </authorList>
    </citation>
    <scope>NUCLEOTIDE SEQUENCE [LARGE SCALE GENOMIC DNA]</scope>
    <source>
        <strain evidence="2 3">CBS 115471</strain>
    </source>
</reference>
<dbReference type="AlphaFoldDB" id="A0A1Y1Z3H6"/>
<gene>
    <name evidence="2" type="ORF">BCR34DRAFT_591092</name>
</gene>
<comment type="caution">
    <text evidence="2">The sequence shown here is derived from an EMBL/GenBank/DDBJ whole genome shotgun (WGS) entry which is preliminary data.</text>
</comment>
<evidence type="ECO:0000256" key="1">
    <source>
        <dbReference type="SAM" id="MobiDB-lite"/>
    </source>
</evidence>
<dbReference type="EMBL" id="MCFA01000132">
    <property type="protein sequence ID" value="ORY04756.1"/>
    <property type="molecule type" value="Genomic_DNA"/>
</dbReference>
<keyword evidence="3" id="KW-1185">Reference proteome</keyword>
<sequence length="243" mass="27685">MQNYGRRVDAMTSIELLGLDRRFSGTSRASTASPLIHITKYQSFNPDTQREVQIPVDYVSRERYGNTKVEHLETKCEECCNSDDETESSNSASRWEKDQQRMYDRVPDDHRQRLRAMVQKSLEVPNVIHEEALGEGSDFIVHRFKDKDELPWPPKFAQPEASAPKTTFGSTSVDGLIYPDQREGIVRDRGMRVNQESRKSPGNYVEIVDDVIAQAVRGQAVSQDIDLPDRSMGHLALRKSAEN</sequence>
<dbReference type="Proteomes" id="UP000193144">
    <property type="component" value="Unassembled WGS sequence"/>
</dbReference>
<evidence type="ECO:0000313" key="2">
    <source>
        <dbReference type="EMBL" id="ORY04756.1"/>
    </source>
</evidence>
<organism evidence="2 3">
    <name type="scientific">Clohesyomyces aquaticus</name>
    <dbReference type="NCBI Taxonomy" id="1231657"/>
    <lineage>
        <taxon>Eukaryota</taxon>
        <taxon>Fungi</taxon>
        <taxon>Dikarya</taxon>
        <taxon>Ascomycota</taxon>
        <taxon>Pezizomycotina</taxon>
        <taxon>Dothideomycetes</taxon>
        <taxon>Pleosporomycetidae</taxon>
        <taxon>Pleosporales</taxon>
        <taxon>Lindgomycetaceae</taxon>
        <taxon>Clohesyomyces</taxon>
    </lineage>
</organism>
<evidence type="ECO:0000313" key="3">
    <source>
        <dbReference type="Proteomes" id="UP000193144"/>
    </source>
</evidence>
<name>A0A1Y1Z3H6_9PLEO</name>
<accession>A0A1Y1Z3H6</accession>
<feature type="region of interest" description="Disordered" evidence="1">
    <location>
        <begin position="81"/>
        <end position="100"/>
    </location>
</feature>
<protein>
    <submittedName>
        <fullName evidence="2">Uncharacterized protein</fullName>
    </submittedName>
</protein>
<proteinExistence type="predicted"/>